<evidence type="ECO:0000256" key="6">
    <source>
        <dbReference type="ARBA" id="ARBA00022505"/>
    </source>
</evidence>
<evidence type="ECO:0000256" key="5">
    <source>
        <dbReference type="ARBA" id="ARBA00022475"/>
    </source>
</evidence>
<keyword evidence="10 11" id="KW-0472">Membrane</keyword>
<evidence type="ECO:0000256" key="1">
    <source>
        <dbReference type="ARBA" id="ARBA00002949"/>
    </source>
</evidence>
<comment type="similarity">
    <text evidence="3 12">Belongs to the binding-protein-dependent transport system permease family. CysTW subfamily.</text>
</comment>
<evidence type="ECO:0000256" key="12">
    <source>
        <dbReference type="RuleBase" id="RU365097"/>
    </source>
</evidence>
<dbReference type="Gene3D" id="1.10.3720.10">
    <property type="entry name" value="MetI-like"/>
    <property type="match status" value="1"/>
</dbReference>
<dbReference type="Pfam" id="PF00528">
    <property type="entry name" value="BPD_transp_1"/>
    <property type="match status" value="1"/>
</dbReference>
<organism evidence="14 15">
    <name type="scientific">Tritonibacter multivorans</name>
    <dbReference type="NCBI Taxonomy" id="928856"/>
    <lineage>
        <taxon>Bacteria</taxon>
        <taxon>Pseudomonadati</taxon>
        <taxon>Pseudomonadota</taxon>
        <taxon>Alphaproteobacteria</taxon>
        <taxon>Rhodobacterales</taxon>
        <taxon>Paracoccaceae</taxon>
        <taxon>Tritonibacter</taxon>
    </lineage>
</organism>
<proteinExistence type="inferred from homology"/>
<keyword evidence="7 12" id="KW-0997">Cell inner membrane</keyword>
<dbReference type="PROSITE" id="PS50928">
    <property type="entry name" value="ABC_TM1"/>
    <property type="match status" value="1"/>
</dbReference>
<evidence type="ECO:0000256" key="2">
    <source>
        <dbReference type="ARBA" id="ARBA00004429"/>
    </source>
</evidence>
<keyword evidence="15" id="KW-1185">Reference proteome</keyword>
<feature type="transmembrane region" description="Helical" evidence="11">
    <location>
        <begin position="20"/>
        <end position="38"/>
    </location>
</feature>
<feature type="transmembrane region" description="Helical" evidence="11">
    <location>
        <begin position="92"/>
        <end position="113"/>
    </location>
</feature>
<gene>
    <name evidence="14" type="primary">modB</name>
    <name evidence="14" type="ORF">TRM7557_01167</name>
</gene>
<keyword evidence="6 12" id="KW-0500">Molybdenum</keyword>
<dbReference type="FunFam" id="1.10.3720.10:FF:000018">
    <property type="entry name" value="Molybdenum transport system permease"/>
    <property type="match status" value="1"/>
</dbReference>
<keyword evidence="9 11" id="KW-1133">Transmembrane helix</keyword>
<dbReference type="InterPro" id="IPR011867">
    <property type="entry name" value="ModB_ABC"/>
</dbReference>
<dbReference type="RefSeq" id="WP_058289284.1">
    <property type="nucleotide sequence ID" value="NZ_CYSD01000017.1"/>
</dbReference>
<dbReference type="GO" id="GO:0005886">
    <property type="term" value="C:plasma membrane"/>
    <property type="evidence" value="ECO:0007669"/>
    <property type="project" value="UniProtKB-SubCell"/>
</dbReference>
<evidence type="ECO:0000256" key="11">
    <source>
        <dbReference type="RuleBase" id="RU363032"/>
    </source>
</evidence>
<dbReference type="PANTHER" id="PTHR30183:SF3">
    <property type="entry name" value="MOLYBDENUM TRANSPORT SYSTEM PERMEASE PROTEIN MODB"/>
    <property type="match status" value="1"/>
</dbReference>
<keyword evidence="5" id="KW-1003">Cell membrane</keyword>
<accession>A0A0P1GNY8</accession>
<protein>
    <recommendedName>
        <fullName evidence="12">Molybdenum transport system permease</fullName>
    </recommendedName>
</protein>
<evidence type="ECO:0000256" key="8">
    <source>
        <dbReference type="ARBA" id="ARBA00022692"/>
    </source>
</evidence>
<evidence type="ECO:0000256" key="10">
    <source>
        <dbReference type="ARBA" id="ARBA00023136"/>
    </source>
</evidence>
<sequence>MSWLSETEMLAVSLSLKVAFWATLCAFPIGLLVAFVLARRSFPGKQLLNGLVHLPLILPPVVTGYILLVVFGPLGFAGRLLEAVGLGVAFRWQGAALAAGIMGFPLLVRALRLSIESVDQRLEQAAATLGASRMWVFLTVTLPLILPGIITGVLLCFAKAMGEFGATITFVANIPGETQTLPSAIYAALQVPGGEAPAMRLVVMSTSVALFALFCSEFLARRVARKIGGEGFNRGV</sequence>
<dbReference type="OrthoDB" id="9774448at2"/>
<evidence type="ECO:0000256" key="9">
    <source>
        <dbReference type="ARBA" id="ARBA00022989"/>
    </source>
</evidence>
<feature type="domain" description="ABC transmembrane type-1" evidence="13">
    <location>
        <begin position="12"/>
        <end position="214"/>
    </location>
</feature>
<dbReference type="CDD" id="cd06261">
    <property type="entry name" value="TM_PBP2"/>
    <property type="match status" value="1"/>
</dbReference>
<dbReference type="AlphaFoldDB" id="A0A0P1GNY8"/>
<comment type="function">
    <text evidence="1 12">Part of the binding-protein-dependent transport system for molybdenum; probably responsible for the translocation of the substrate across the membrane.</text>
</comment>
<dbReference type="EMBL" id="CYSD01000017">
    <property type="protein sequence ID" value="CUH77012.1"/>
    <property type="molecule type" value="Genomic_DNA"/>
</dbReference>
<feature type="transmembrane region" description="Helical" evidence="11">
    <location>
        <begin position="198"/>
        <end position="220"/>
    </location>
</feature>
<dbReference type="NCBIfam" id="NF006939">
    <property type="entry name" value="PRK09421.1"/>
    <property type="match status" value="1"/>
</dbReference>
<dbReference type="GO" id="GO:0015098">
    <property type="term" value="F:molybdate ion transmembrane transporter activity"/>
    <property type="evidence" value="ECO:0007669"/>
    <property type="project" value="UniProtKB-UniRule"/>
</dbReference>
<evidence type="ECO:0000313" key="15">
    <source>
        <dbReference type="Proteomes" id="UP000052022"/>
    </source>
</evidence>
<evidence type="ECO:0000256" key="4">
    <source>
        <dbReference type="ARBA" id="ARBA00022448"/>
    </source>
</evidence>
<name>A0A0P1GNY8_9RHOB</name>
<evidence type="ECO:0000259" key="13">
    <source>
        <dbReference type="PROSITE" id="PS50928"/>
    </source>
</evidence>
<dbReference type="InterPro" id="IPR000515">
    <property type="entry name" value="MetI-like"/>
</dbReference>
<comment type="subcellular location">
    <subcellularLocation>
        <location evidence="2 12">Cell inner membrane</location>
        <topology evidence="2 12">Multi-pass membrane protein</topology>
    </subcellularLocation>
    <subcellularLocation>
        <location evidence="11">Cell membrane</location>
        <topology evidence="11">Multi-pass membrane protein</topology>
    </subcellularLocation>
</comment>
<dbReference type="InterPro" id="IPR035906">
    <property type="entry name" value="MetI-like_sf"/>
</dbReference>
<dbReference type="Proteomes" id="UP000052022">
    <property type="component" value="Unassembled WGS sequence"/>
</dbReference>
<dbReference type="NCBIfam" id="TIGR02141">
    <property type="entry name" value="modB_ABC"/>
    <property type="match status" value="1"/>
</dbReference>
<evidence type="ECO:0000313" key="14">
    <source>
        <dbReference type="EMBL" id="CUH77012.1"/>
    </source>
</evidence>
<feature type="transmembrane region" description="Helical" evidence="11">
    <location>
        <begin position="134"/>
        <end position="155"/>
    </location>
</feature>
<reference evidence="14 15" key="1">
    <citation type="submission" date="2015-09" db="EMBL/GenBank/DDBJ databases">
        <authorList>
            <consortium name="Swine Surveillance"/>
        </authorList>
    </citation>
    <scope>NUCLEOTIDE SEQUENCE [LARGE SCALE GENOMIC DNA]</scope>
    <source>
        <strain evidence="14 15">CECT 7557</strain>
    </source>
</reference>
<keyword evidence="4 11" id="KW-0813">Transport</keyword>
<evidence type="ECO:0000256" key="3">
    <source>
        <dbReference type="ARBA" id="ARBA00007069"/>
    </source>
</evidence>
<dbReference type="STRING" id="928856.SAMN04488049_1192"/>
<feature type="transmembrane region" description="Helical" evidence="11">
    <location>
        <begin position="50"/>
        <end position="72"/>
    </location>
</feature>
<evidence type="ECO:0000256" key="7">
    <source>
        <dbReference type="ARBA" id="ARBA00022519"/>
    </source>
</evidence>
<keyword evidence="8 11" id="KW-0812">Transmembrane</keyword>
<dbReference type="PANTHER" id="PTHR30183">
    <property type="entry name" value="MOLYBDENUM TRANSPORT SYSTEM PERMEASE PROTEIN MODB"/>
    <property type="match status" value="1"/>
</dbReference>
<dbReference type="SUPFAM" id="SSF161098">
    <property type="entry name" value="MetI-like"/>
    <property type="match status" value="1"/>
</dbReference>